<proteinExistence type="predicted"/>
<dbReference type="OrthoDB" id="10500762at2759"/>
<dbReference type="Proteomes" id="UP000324800">
    <property type="component" value="Unassembled WGS sequence"/>
</dbReference>
<reference evidence="1 2" key="1">
    <citation type="submission" date="2019-03" db="EMBL/GenBank/DDBJ databases">
        <title>Single cell metagenomics reveals metabolic interactions within the superorganism composed of flagellate Streblomastix strix and complex community of Bacteroidetes bacteria on its surface.</title>
        <authorList>
            <person name="Treitli S.C."/>
            <person name="Kolisko M."/>
            <person name="Husnik F."/>
            <person name="Keeling P."/>
            <person name="Hampl V."/>
        </authorList>
    </citation>
    <scope>NUCLEOTIDE SEQUENCE [LARGE SCALE GENOMIC DNA]</scope>
    <source>
        <strain evidence="1">ST1C</strain>
    </source>
</reference>
<sequence length="133" mass="15515">MVCYKATDAFLNRVRQFYSQCPLVVPAQRVEIWPLPMYVAITRRQTSQNNLIPHLMDFCLLFPKDTRSITCVEKPCCQNMQVMICRQYFPNIPKNMLDQQFIQLQPNASNLELLFEAIDELEDALITPRNTAT</sequence>
<evidence type="ECO:0000313" key="2">
    <source>
        <dbReference type="Proteomes" id="UP000324800"/>
    </source>
</evidence>
<comment type="caution">
    <text evidence="1">The sequence shown here is derived from an EMBL/GenBank/DDBJ whole genome shotgun (WGS) entry which is preliminary data.</text>
</comment>
<evidence type="ECO:0000313" key="1">
    <source>
        <dbReference type="EMBL" id="KAA6388001.1"/>
    </source>
</evidence>
<organism evidence="1 2">
    <name type="scientific">Streblomastix strix</name>
    <dbReference type="NCBI Taxonomy" id="222440"/>
    <lineage>
        <taxon>Eukaryota</taxon>
        <taxon>Metamonada</taxon>
        <taxon>Preaxostyla</taxon>
        <taxon>Oxymonadida</taxon>
        <taxon>Streblomastigidae</taxon>
        <taxon>Streblomastix</taxon>
    </lineage>
</organism>
<name>A0A5J4VZ94_9EUKA</name>
<dbReference type="EMBL" id="SNRW01004155">
    <property type="protein sequence ID" value="KAA6388001.1"/>
    <property type="molecule type" value="Genomic_DNA"/>
</dbReference>
<dbReference type="AlphaFoldDB" id="A0A5J4VZ94"/>
<protein>
    <submittedName>
        <fullName evidence="1">Uncharacterized protein</fullName>
    </submittedName>
</protein>
<accession>A0A5J4VZ94</accession>
<gene>
    <name evidence="1" type="ORF">EZS28_016472</name>
</gene>